<evidence type="ECO:0000313" key="4">
    <source>
        <dbReference type="Proteomes" id="UP000729357"/>
    </source>
</evidence>
<dbReference type="InterPro" id="IPR015947">
    <property type="entry name" value="PUA-like_sf"/>
</dbReference>
<dbReference type="EMBL" id="JAHFXS010009768">
    <property type="protein sequence ID" value="KAG9914392.1"/>
    <property type="molecule type" value="Genomic_DNA"/>
</dbReference>
<dbReference type="Pfam" id="PF14306">
    <property type="entry name" value="PUA_2"/>
    <property type="match status" value="1"/>
</dbReference>
<gene>
    <name evidence="3" type="ORF">KCU98_g23197</name>
</gene>
<dbReference type="Proteomes" id="UP000729357">
    <property type="component" value="Unassembled WGS sequence"/>
</dbReference>
<dbReference type="PANTHER" id="PTHR42700">
    <property type="entry name" value="SULFATE ADENYLYLTRANSFERASE"/>
    <property type="match status" value="1"/>
</dbReference>
<sequence>ELIAEAEKLPAIVLNERQLCDLELILNGGFSPLEGFMNEKDYNGVVDNNRLVDGNLFSMPICLDVFQETIDEVKAKPGARITLRDFRDDRNLAIITVDDIYRPDKKKEAVEVFGADDEAHPAVKYLYRTAGDFYIGGKIDAIDRLMH</sequence>
<reference evidence="3" key="1">
    <citation type="journal article" date="2021" name="J Fungi (Basel)">
        <title>Virulence traits and population genomics of the black yeast Aureobasidium melanogenum.</title>
        <authorList>
            <person name="Cernosa A."/>
            <person name="Sun X."/>
            <person name="Gostincar C."/>
            <person name="Fang C."/>
            <person name="Gunde-Cimerman N."/>
            <person name="Song Z."/>
        </authorList>
    </citation>
    <scope>NUCLEOTIDE SEQUENCE</scope>
    <source>
        <strain evidence="3">EXF-9298</strain>
    </source>
</reference>
<keyword evidence="4" id="KW-1185">Reference proteome</keyword>
<protein>
    <submittedName>
        <fullName evidence="3">ATP-sulfurylase</fullName>
    </submittedName>
</protein>
<dbReference type="InterPro" id="IPR025980">
    <property type="entry name" value="ATP-Sase_PUA-like_dom"/>
</dbReference>
<accession>A0A9P8F074</accession>
<comment type="caution">
    <text evidence="3">The sequence shown here is derived from an EMBL/GenBank/DDBJ whole genome shotgun (WGS) entry which is preliminary data.</text>
</comment>
<dbReference type="GO" id="GO:0005737">
    <property type="term" value="C:cytoplasm"/>
    <property type="evidence" value="ECO:0007669"/>
    <property type="project" value="TreeGrafter"/>
</dbReference>
<feature type="non-terminal residue" evidence="3">
    <location>
        <position position="1"/>
    </location>
</feature>
<evidence type="ECO:0000256" key="1">
    <source>
        <dbReference type="ARBA" id="ARBA00022679"/>
    </source>
</evidence>
<proteinExistence type="predicted"/>
<dbReference type="AlphaFoldDB" id="A0A9P8F074"/>
<evidence type="ECO:0000259" key="2">
    <source>
        <dbReference type="Pfam" id="PF14306"/>
    </source>
</evidence>
<dbReference type="SUPFAM" id="SSF88697">
    <property type="entry name" value="PUA domain-like"/>
    <property type="match status" value="1"/>
</dbReference>
<dbReference type="InterPro" id="IPR050512">
    <property type="entry name" value="Sulf_AdTrans/APS_kinase"/>
</dbReference>
<dbReference type="GO" id="GO:0019379">
    <property type="term" value="P:sulfate assimilation, phosphoadenylyl sulfate reduction by phosphoadenylyl-sulfate reductase (thioredoxin)"/>
    <property type="evidence" value="ECO:0007669"/>
    <property type="project" value="TreeGrafter"/>
</dbReference>
<evidence type="ECO:0000313" key="3">
    <source>
        <dbReference type="EMBL" id="KAG9914392.1"/>
    </source>
</evidence>
<dbReference type="Gene3D" id="3.10.400.10">
    <property type="entry name" value="Sulfate adenylyltransferase"/>
    <property type="match status" value="1"/>
</dbReference>
<feature type="domain" description="ATP-sulfurylase PUA-like" evidence="2">
    <location>
        <begin position="2"/>
        <end position="143"/>
    </location>
</feature>
<reference evidence="3" key="2">
    <citation type="submission" date="2021-08" db="EMBL/GenBank/DDBJ databases">
        <authorList>
            <person name="Gostincar C."/>
            <person name="Sun X."/>
            <person name="Song Z."/>
            <person name="Gunde-Cimerman N."/>
        </authorList>
    </citation>
    <scope>NUCLEOTIDE SEQUENCE</scope>
    <source>
        <strain evidence="3">EXF-9298</strain>
    </source>
</reference>
<dbReference type="GO" id="GO:0010134">
    <property type="term" value="P:sulfate assimilation via adenylyl sulfate reduction"/>
    <property type="evidence" value="ECO:0007669"/>
    <property type="project" value="TreeGrafter"/>
</dbReference>
<dbReference type="PANTHER" id="PTHR42700:SF1">
    <property type="entry name" value="SULFATE ADENYLYLTRANSFERASE"/>
    <property type="match status" value="1"/>
</dbReference>
<feature type="non-terminal residue" evidence="3">
    <location>
        <position position="147"/>
    </location>
</feature>
<organism evidence="3 4">
    <name type="scientific">Aureobasidium melanogenum</name>
    <name type="common">Aureobasidium pullulans var. melanogenum</name>
    <dbReference type="NCBI Taxonomy" id="46634"/>
    <lineage>
        <taxon>Eukaryota</taxon>
        <taxon>Fungi</taxon>
        <taxon>Dikarya</taxon>
        <taxon>Ascomycota</taxon>
        <taxon>Pezizomycotina</taxon>
        <taxon>Dothideomycetes</taxon>
        <taxon>Dothideomycetidae</taxon>
        <taxon>Dothideales</taxon>
        <taxon>Saccotheciaceae</taxon>
        <taxon>Aureobasidium</taxon>
    </lineage>
</organism>
<name>A0A9P8F074_AURME</name>
<keyword evidence="1" id="KW-0808">Transferase</keyword>
<dbReference type="GO" id="GO:0004781">
    <property type="term" value="F:sulfate adenylyltransferase (ATP) activity"/>
    <property type="evidence" value="ECO:0007669"/>
    <property type="project" value="TreeGrafter"/>
</dbReference>